<evidence type="ECO:0000256" key="1">
    <source>
        <dbReference type="SAM" id="Phobius"/>
    </source>
</evidence>
<feature type="non-terminal residue" evidence="2">
    <location>
        <position position="1"/>
    </location>
</feature>
<proteinExistence type="predicted"/>
<evidence type="ECO:0000313" key="2">
    <source>
        <dbReference type="EMBL" id="CUT17395.1"/>
    </source>
</evidence>
<dbReference type="EMBL" id="LN906597">
    <property type="protein sequence ID" value="CUT17395.1"/>
    <property type="molecule type" value="Genomic_DNA"/>
</dbReference>
<protein>
    <submittedName>
        <fullName evidence="2">Putative membrane protein (Partial)</fullName>
    </submittedName>
</protein>
<sequence>YSGKGGFMAIGNGCIDISDLPNTIVEDIEETVVDVVDESRMISSSLGQLASNDSDPQQKDSAVYNCEILDNVEEKEETKVEAVQTTLSPTSLDSVRTNRTNAMHAARELVYEEGISRERLTPIYRNARHCHTYRRMVYLLMILSLFFTMILVYPKCSNEENSEAAHCWKVMFGSIFSLLSFLFFVQIALCGLESIQRRRLEED</sequence>
<reference evidence="3" key="1">
    <citation type="submission" date="2015-11" db="EMBL/GenBank/DDBJ databases">
        <authorList>
            <person name="Seth-Smith H.M.B."/>
        </authorList>
    </citation>
    <scope>NUCLEOTIDE SEQUENCE [LARGE SCALE GENOMIC DNA]</scope>
    <source>
        <strain evidence="3">2013Ark11</strain>
    </source>
</reference>
<name>A0A0S4M0Q7_9BURK</name>
<evidence type="ECO:0000313" key="3">
    <source>
        <dbReference type="Proteomes" id="UP000198651"/>
    </source>
</evidence>
<keyword evidence="3" id="KW-1185">Reference proteome</keyword>
<gene>
    <name evidence="2" type="ORF">Ark11_0550</name>
</gene>
<feature type="transmembrane region" description="Helical" evidence="1">
    <location>
        <begin position="173"/>
        <end position="192"/>
    </location>
</feature>
<accession>A0A0S4M0Q7</accession>
<keyword evidence="1" id="KW-0472">Membrane</keyword>
<dbReference type="Proteomes" id="UP000198651">
    <property type="component" value="Chromosome I"/>
</dbReference>
<keyword evidence="1" id="KW-0812">Transmembrane</keyword>
<dbReference type="AlphaFoldDB" id="A0A0S4M0Q7"/>
<organism evidence="2 3">
    <name type="scientific">Candidatus Ichthyocystis hellenicum</name>
    <dbReference type="NCBI Taxonomy" id="1561003"/>
    <lineage>
        <taxon>Bacteria</taxon>
        <taxon>Pseudomonadati</taxon>
        <taxon>Pseudomonadota</taxon>
        <taxon>Betaproteobacteria</taxon>
        <taxon>Burkholderiales</taxon>
        <taxon>Candidatus Ichthyocystis</taxon>
    </lineage>
</organism>
<feature type="transmembrane region" description="Helical" evidence="1">
    <location>
        <begin position="136"/>
        <end position="153"/>
    </location>
</feature>
<keyword evidence="1" id="KW-1133">Transmembrane helix</keyword>